<dbReference type="EMBL" id="BSTI01000033">
    <property type="protein sequence ID" value="GLY71215.1"/>
    <property type="molecule type" value="Genomic_DNA"/>
</dbReference>
<dbReference type="Proteomes" id="UP001165136">
    <property type="component" value="Unassembled WGS sequence"/>
</dbReference>
<feature type="domain" description="RHS protein conserved region" evidence="2">
    <location>
        <begin position="634"/>
        <end position="667"/>
    </location>
</feature>
<dbReference type="AlphaFoldDB" id="A0A9W6RC45"/>
<dbReference type="Gene3D" id="2.180.10.10">
    <property type="entry name" value="RHS repeat-associated core"/>
    <property type="match status" value="2"/>
</dbReference>
<dbReference type="InterPro" id="IPR022385">
    <property type="entry name" value="Rhs_assc_core"/>
</dbReference>
<reference evidence="4" key="1">
    <citation type="submission" date="2023-03" db="EMBL/GenBank/DDBJ databases">
        <title>Amycolatopsis taiwanensis NBRC 103393.</title>
        <authorList>
            <person name="Ichikawa N."/>
            <person name="Sato H."/>
            <person name="Tonouchi N."/>
        </authorList>
    </citation>
    <scope>NUCLEOTIDE SEQUENCE</scope>
    <source>
        <strain evidence="4">NBRC 103393</strain>
    </source>
</reference>
<dbReference type="NCBIfam" id="TIGR03696">
    <property type="entry name" value="Rhs_assc_core"/>
    <property type="match status" value="1"/>
</dbReference>
<dbReference type="Pfam" id="PF03527">
    <property type="entry name" value="RHS"/>
    <property type="match status" value="1"/>
</dbReference>
<dbReference type="Pfam" id="PF05593">
    <property type="entry name" value="RHS_repeat"/>
    <property type="match status" value="3"/>
</dbReference>
<keyword evidence="1" id="KW-0677">Repeat</keyword>
<comment type="caution">
    <text evidence="4">The sequence shown here is derived from an EMBL/GenBank/DDBJ whole genome shotgun (WGS) entry which is preliminary data.</text>
</comment>
<evidence type="ECO:0000259" key="3">
    <source>
        <dbReference type="Pfam" id="PF25023"/>
    </source>
</evidence>
<dbReference type="PANTHER" id="PTHR32305:SF15">
    <property type="entry name" value="PROTEIN RHSA-RELATED"/>
    <property type="match status" value="1"/>
</dbReference>
<evidence type="ECO:0000313" key="5">
    <source>
        <dbReference type="Proteomes" id="UP001165136"/>
    </source>
</evidence>
<protein>
    <submittedName>
        <fullName evidence="4">Type IV secretion protein Rhs</fullName>
    </submittedName>
</protein>
<dbReference type="InterPro" id="IPR031325">
    <property type="entry name" value="RHS_repeat"/>
</dbReference>
<evidence type="ECO:0000256" key="1">
    <source>
        <dbReference type="ARBA" id="ARBA00022737"/>
    </source>
</evidence>
<accession>A0A9W6RC45</accession>
<dbReference type="InterPro" id="IPR050708">
    <property type="entry name" value="T6SS_VgrG/RHS"/>
</dbReference>
<keyword evidence="5" id="KW-1185">Reference proteome</keyword>
<dbReference type="Pfam" id="PF25023">
    <property type="entry name" value="TEN_YD-shell"/>
    <property type="match status" value="1"/>
</dbReference>
<organism evidence="4 5">
    <name type="scientific">Amycolatopsis taiwanensis</name>
    <dbReference type="NCBI Taxonomy" id="342230"/>
    <lineage>
        <taxon>Bacteria</taxon>
        <taxon>Bacillati</taxon>
        <taxon>Actinomycetota</taxon>
        <taxon>Actinomycetes</taxon>
        <taxon>Pseudonocardiales</taxon>
        <taxon>Pseudonocardiaceae</taxon>
        <taxon>Amycolatopsis</taxon>
    </lineage>
</organism>
<evidence type="ECO:0000313" key="4">
    <source>
        <dbReference type="EMBL" id="GLY71215.1"/>
    </source>
</evidence>
<proteinExistence type="predicted"/>
<sequence>MRQEWNEFHRIVQRTDALGQTVRIGYDDFGNITELVKADGTRITARYNELQLPTVITEPGGVIRRNEYDDRGNLVSVTDPLGAVTRFLRDERGALVVQTDAAGNTTRITPNAAGLPVRVVEPSGAATTYLRDLFGRTSVVTTAAGATSRLEWTVEGKLARRTNPDGSTERAVYDPEGNEVRHVDALGNVTVVETTHFDLPRAEIRPDGSRTEIVYDTELRPVSVVDSRGQSWTYDYDAAGRLVREQDVNGRTVEYVYDAAGRPVERRDSAGAVSRFEYDAVGNLVRRSSGDEVAEFAYDPMGRLVRAANPDAELTYEFDAAGRVLAETVNGRTIRSRYDLLGRRIARRTPTGAETAWTYDASPRPVSLHTAGRTITFGYDPTGNETERLLDSGVILAQAWDLNGRLVSQTLSRVAGTGTGWRPQVVQDRRYRYRPDGHVTAIEDRLGGNQLLSLDALGRITESRGPAGVERYAYDARGAITAAVWPGADPEVQGVREYQGSLVRRAGNVTYDYDERGRVVMRRRKRLSAKPDIWRYAWSPENRLVGVVTPDGTRWRYRYDPLGRRIAKERLAPEGTVVATIDFVWDGAQLAEQIESSGRAKTWTAAGLQPLTQTERVRAAEGDQDWVDAQFYAIVTDLVGTPRELVDSSGELAWRAQHSVWGRALAELTATANTPLRAPGQYFDPETGLHYNLNRFYDPDTGRYASPDPLGAAPGPDPHAYVHNPVIAMDPAGLAEMCLDKWKEKGPEVVEELDWTHGEKVANGVKYNFDRMDPGSNEAAHVASHNLPGIGRDPYKMADYFKQMEGRGQYVEFDHAGQKPGVRVHYDNEKQVIIIENDRMVHGYRMSPEEWARKVQQGRYREG</sequence>
<gene>
    <name evidence="4" type="ORF">Atai01_78340</name>
</gene>
<evidence type="ECO:0000259" key="2">
    <source>
        <dbReference type="Pfam" id="PF03527"/>
    </source>
</evidence>
<dbReference type="InterPro" id="IPR001826">
    <property type="entry name" value="RHS"/>
</dbReference>
<name>A0A9W6RC45_9PSEU</name>
<dbReference type="InterPro" id="IPR006530">
    <property type="entry name" value="YD"/>
</dbReference>
<dbReference type="NCBIfam" id="TIGR01643">
    <property type="entry name" value="YD_repeat_2x"/>
    <property type="match status" value="9"/>
</dbReference>
<feature type="domain" description="Teneurin-like YD-shell" evidence="3">
    <location>
        <begin position="225"/>
        <end position="366"/>
    </location>
</feature>
<dbReference type="PANTHER" id="PTHR32305">
    <property type="match status" value="1"/>
</dbReference>
<dbReference type="InterPro" id="IPR056823">
    <property type="entry name" value="TEN-like_YD-shell"/>
</dbReference>